<keyword evidence="4" id="KW-1185">Reference proteome</keyword>
<protein>
    <recommendedName>
        <fullName evidence="2">Replication factor A C-terminal domain-containing protein</fullName>
    </recommendedName>
</protein>
<feature type="compositionally biased region" description="Polar residues" evidence="1">
    <location>
        <begin position="205"/>
        <end position="224"/>
    </location>
</feature>
<dbReference type="AlphaFoldDB" id="A0AAD8ND71"/>
<evidence type="ECO:0000256" key="1">
    <source>
        <dbReference type="SAM" id="MobiDB-lite"/>
    </source>
</evidence>
<dbReference type="Gene3D" id="2.40.50.140">
    <property type="entry name" value="Nucleic acid-binding proteins"/>
    <property type="match status" value="1"/>
</dbReference>
<comment type="caution">
    <text evidence="3">The sequence shown here is derived from an EMBL/GenBank/DDBJ whole genome shotgun (WGS) entry which is preliminary data.</text>
</comment>
<gene>
    <name evidence="3" type="ORF">QVD17_38014</name>
</gene>
<feature type="region of interest" description="Disordered" evidence="1">
    <location>
        <begin position="205"/>
        <end position="275"/>
    </location>
</feature>
<dbReference type="InterPro" id="IPR013955">
    <property type="entry name" value="Rep_factor-A_C"/>
</dbReference>
<organism evidence="3 4">
    <name type="scientific">Tagetes erecta</name>
    <name type="common">African marigold</name>
    <dbReference type="NCBI Taxonomy" id="13708"/>
    <lineage>
        <taxon>Eukaryota</taxon>
        <taxon>Viridiplantae</taxon>
        <taxon>Streptophyta</taxon>
        <taxon>Embryophyta</taxon>
        <taxon>Tracheophyta</taxon>
        <taxon>Spermatophyta</taxon>
        <taxon>Magnoliopsida</taxon>
        <taxon>eudicotyledons</taxon>
        <taxon>Gunneridae</taxon>
        <taxon>Pentapetalae</taxon>
        <taxon>asterids</taxon>
        <taxon>campanulids</taxon>
        <taxon>Asterales</taxon>
        <taxon>Asteraceae</taxon>
        <taxon>Asteroideae</taxon>
        <taxon>Heliantheae alliance</taxon>
        <taxon>Tageteae</taxon>
        <taxon>Tagetes</taxon>
    </lineage>
</organism>
<feature type="compositionally biased region" description="Basic and acidic residues" evidence="1">
    <location>
        <begin position="262"/>
        <end position="275"/>
    </location>
</feature>
<evidence type="ECO:0000313" key="4">
    <source>
        <dbReference type="Proteomes" id="UP001229421"/>
    </source>
</evidence>
<dbReference type="SUPFAM" id="SSF50249">
    <property type="entry name" value="Nucleic acid-binding proteins"/>
    <property type="match status" value="1"/>
</dbReference>
<name>A0AAD8ND71_TARER</name>
<proteinExistence type="predicted"/>
<reference evidence="3" key="1">
    <citation type="journal article" date="2023" name="bioRxiv">
        <title>Improved chromosome-level genome assembly for marigold (Tagetes erecta).</title>
        <authorList>
            <person name="Jiang F."/>
            <person name="Yuan L."/>
            <person name="Wang S."/>
            <person name="Wang H."/>
            <person name="Xu D."/>
            <person name="Wang A."/>
            <person name="Fan W."/>
        </authorList>
    </citation>
    <scope>NUCLEOTIDE SEQUENCE</scope>
    <source>
        <strain evidence="3">WSJ</strain>
        <tissue evidence="3">Leaf</tissue>
    </source>
</reference>
<dbReference type="EMBL" id="JAUHHV010000010">
    <property type="protein sequence ID" value="KAK1411465.1"/>
    <property type="molecule type" value="Genomic_DNA"/>
</dbReference>
<dbReference type="Proteomes" id="UP001229421">
    <property type="component" value="Unassembled WGS sequence"/>
</dbReference>
<evidence type="ECO:0000259" key="2">
    <source>
        <dbReference type="Pfam" id="PF08646"/>
    </source>
</evidence>
<accession>A0AAD8ND71</accession>
<evidence type="ECO:0000313" key="3">
    <source>
        <dbReference type="EMBL" id="KAK1411465.1"/>
    </source>
</evidence>
<dbReference type="Pfam" id="PF08646">
    <property type="entry name" value="Rep_fac-A_C"/>
    <property type="match status" value="1"/>
</dbReference>
<feature type="domain" description="Replication factor A C-terminal" evidence="2">
    <location>
        <begin position="73"/>
        <end position="168"/>
    </location>
</feature>
<dbReference type="InterPro" id="IPR012340">
    <property type="entry name" value="NA-bd_OB-fold"/>
</dbReference>
<sequence>MENERLLTDYIGLVDSVTPVLVRRGKRLRKVAIRDEGFNQLEEPQDTDATLEQLTIAEIHNRAQDKSQKTGQFYCRAIVTEMQAYRGWYYAYCTHPDCSNKAFVEEDTFVCADHVITKEPTVSYCLNTIITDDTGSIKAAFFNNSMTNLLGHSCKELVIERNNKKQKVLLVEIHALEGVPLLLTANIKPDGTIAVDNAKRQEVTSPLTPCNVSQNEADSRASTSTKDKNTHKKVAISPVTPDPKNTTAKRETELQTGLNVEANKKTKNDKYKSNK</sequence>